<organism evidence="2 3">
    <name type="scientific">Neobacillus piezotolerans</name>
    <dbReference type="NCBI Taxonomy" id="2259171"/>
    <lineage>
        <taxon>Bacteria</taxon>
        <taxon>Bacillati</taxon>
        <taxon>Bacillota</taxon>
        <taxon>Bacilli</taxon>
        <taxon>Bacillales</taxon>
        <taxon>Bacillaceae</taxon>
        <taxon>Neobacillus</taxon>
    </lineage>
</organism>
<dbReference type="InterPro" id="IPR030911">
    <property type="entry name" value="Sec_acc_SLAP"/>
</dbReference>
<keyword evidence="3" id="KW-1185">Reference proteome</keyword>
<dbReference type="Proteomes" id="UP000257144">
    <property type="component" value="Unassembled WGS sequence"/>
</dbReference>
<gene>
    <name evidence="2" type="ORF">DRW41_06930</name>
</gene>
<evidence type="ECO:0000313" key="2">
    <source>
        <dbReference type="EMBL" id="RDU37568.1"/>
    </source>
</evidence>
<dbReference type="NCBIfam" id="TIGR04398">
    <property type="entry name" value="SLAP_DUP"/>
    <property type="match status" value="2"/>
</dbReference>
<dbReference type="InterPro" id="IPR030910">
    <property type="entry name" value="SLAP_dom"/>
</dbReference>
<dbReference type="AlphaFoldDB" id="A0A3D8GT02"/>
<proteinExistence type="predicted"/>
<dbReference type="OrthoDB" id="1907642at2"/>
<dbReference type="EMBL" id="QNQT01000002">
    <property type="protein sequence ID" value="RDU37568.1"/>
    <property type="molecule type" value="Genomic_DNA"/>
</dbReference>
<protein>
    <submittedName>
        <fullName evidence="2">Accessory Sec system S-layer assembly protein</fullName>
    </submittedName>
</protein>
<dbReference type="RefSeq" id="WP_115451240.1">
    <property type="nucleotide sequence ID" value="NZ_QNQT01000002.1"/>
</dbReference>
<feature type="region of interest" description="Disordered" evidence="1">
    <location>
        <begin position="1"/>
        <end position="27"/>
    </location>
</feature>
<evidence type="ECO:0000256" key="1">
    <source>
        <dbReference type="SAM" id="MobiDB-lite"/>
    </source>
</evidence>
<name>A0A3D8GT02_9BACI</name>
<evidence type="ECO:0000313" key="3">
    <source>
        <dbReference type="Proteomes" id="UP000257144"/>
    </source>
</evidence>
<dbReference type="NCBIfam" id="TIGR04399">
    <property type="entry name" value="acc_Sec_SLAP"/>
    <property type="match status" value="1"/>
</dbReference>
<accession>A0A3D8GT02</accession>
<comment type="caution">
    <text evidence="2">The sequence shown here is derived from an EMBL/GenBank/DDBJ whole genome shotgun (WGS) entry which is preliminary data.</text>
</comment>
<sequence>MALFGKKEEETEITSNSVTEEAAGTNGDEEFVETSLVFHPDWELTNSERYVYMFQHKQLPALKPNQISIKGIKLLNYNDGFVVVAFLRNSLDKPIRFEAIDLILLDGEGQAVAKRNFSLDTIGEIPARSSMPWRFLFEEGDKLGETIPEEGWSIAFEIKQHDASHKLDLAPSWEEQLAPAQKEQLENIVAGLPKLGPNEINVVGLEAKFLNEGKLAVTLLIRNGSQKELQFEQIPLAVEDASGEAVAKGGFKLDDFKVKPNSARPWTFVFPKELILKENPDLSSWKVFMPNQGQ</sequence>
<reference evidence="2 3" key="1">
    <citation type="submission" date="2018-07" db="EMBL/GenBank/DDBJ databases">
        <title>Bacillus sp. YLB-04 draft genome sequence.</title>
        <authorList>
            <person name="Yu L."/>
            <person name="Tang X."/>
        </authorList>
    </citation>
    <scope>NUCLEOTIDE SEQUENCE [LARGE SCALE GENOMIC DNA]</scope>
    <source>
        <strain evidence="2 3">YLB-04</strain>
    </source>
</reference>